<feature type="compositionally biased region" description="Polar residues" evidence="2">
    <location>
        <begin position="198"/>
        <end position="207"/>
    </location>
</feature>
<feature type="coiled-coil region" evidence="1">
    <location>
        <begin position="438"/>
        <end position="555"/>
    </location>
</feature>
<dbReference type="OMA" id="AQPYYND"/>
<sequence>MASGLRGGVSPSVPAAQPYYNDIASIRDLSTMPLTHQLPSHSRAQTLVVDGTEVEVQSDVVSVSQAAPNLCAFQQECQSLLALLNASSCPRRVAPPPSSAVAPSHILPSPVADVDATGALAPAVRQERQPVTLPVARAPASTLSSPEESPPSPSVVSERVGVGVTAAAPAHSTTYAQLMQEVDDLASLLNEEEEGLRGQQSVASCQHSEAGATPAHGVRGDYAAPIAPLPSVEVTSSLADTPEKQRPQAVETHRRDRSQNPSLSPLLAPRAAELGHAPTSPLWAAQLLKWIIYLVERRQNALQRIQAFEDARAPGRRGACAGTVAGEAAASTPPSAIRVTEGLLQLLRSLNTETGDVDKCTATEKRHMCTRIANLLAEMTATEEDVMADLLNDAAAGATLEREITVKESTTTMSAALPPSSAVSETYRKDMMDTLTLLDQVSQENRTLKLRVEEVQGQATRLGDEVERERAANMELGKYFDQLAAENSRLTAELNEMEAKLRQAEAVAKSVSQEELLRNQLDRQTLHLRDVRAELDDVQDESNTLRKTILQLRDALKRHRAVIDLLTRRRRERERAAAAAARRSGSRCALSPRLQSPSMQRIEDILSGACDPPSSSSSSPPSEVKYSSGDDASGDSGVPSSLR</sequence>
<evidence type="ECO:0000256" key="1">
    <source>
        <dbReference type="SAM" id="Coils"/>
    </source>
</evidence>
<proteinExistence type="predicted"/>
<evidence type="ECO:0000256" key="2">
    <source>
        <dbReference type="SAM" id="MobiDB-lite"/>
    </source>
</evidence>
<feature type="region of interest" description="Disordered" evidence="2">
    <location>
        <begin position="192"/>
        <end position="219"/>
    </location>
</feature>
<dbReference type="PhylomeDB" id="E9AM89"/>
<organism evidence="3 4">
    <name type="scientific">Leishmania mexicana (strain MHOM/GT/2001/U1103)</name>
    <dbReference type="NCBI Taxonomy" id="929439"/>
    <lineage>
        <taxon>Eukaryota</taxon>
        <taxon>Discoba</taxon>
        <taxon>Euglenozoa</taxon>
        <taxon>Kinetoplastea</taxon>
        <taxon>Metakinetoplastina</taxon>
        <taxon>Trypanosomatida</taxon>
        <taxon>Trypanosomatidae</taxon>
        <taxon>Leishmaniinae</taxon>
        <taxon>Leishmania</taxon>
    </lineage>
</organism>
<feature type="region of interest" description="Disordered" evidence="2">
    <location>
        <begin position="577"/>
        <end position="643"/>
    </location>
</feature>
<keyword evidence="4" id="KW-1185">Reference proteome</keyword>
<dbReference type="GeneID" id="13447161"/>
<dbReference type="VEuPathDB" id="TriTrypDB:LmxM.08.0110"/>
<dbReference type="KEGG" id="lmi:LMXM_08_0110"/>
<dbReference type="Proteomes" id="UP000007259">
    <property type="component" value="Chromosome 8"/>
</dbReference>
<feature type="compositionally biased region" description="Low complexity" evidence="2">
    <location>
        <begin position="612"/>
        <end position="643"/>
    </location>
</feature>
<feature type="region of interest" description="Disordered" evidence="2">
    <location>
        <begin position="233"/>
        <end position="264"/>
    </location>
</feature>
<keyword evidence="1" id="KW-0175">Coiled coil</keyword>
<dbReference type="EMBL" id="FR799561">
    <property type="protein sequence ID" value="CBZ24044.1"/>
    <property type="molecule type" value="Genomic_DNA"/>
</dbReference>
<protein>
    <submittedName>
        <fullName evidence="3">Uncharacterized protein</fullName>
    </submittedName>
</protein>
<feature type="compositionally biased region" description="Basic and acidic residues" evidence="2">
    <location>
        <begin position="241"/>
        <end position="258"/>
    </location>
</feature>
<evidence type="ECO:0000313" key="3">
    <source>
        <dbReference type="EMBL" id="CBZ24044.1"/>
    </source>
</evidence>
<name>E9AM89_LEIMU</name>
<dbReference type="Gene3D" id="1.10.287.1490">
    <property type="match status" value="1"/>
</dbReference>
<gene>
    <name evidence="3" type="ORF">LMXM_08_0110</name>
</gene>
<dbReference type="OrthoDB" id="273812at2759"/>
<reference evidence="3 4" key="1">
    <citation type="journal article" date="2011" name="Genome Res.">
        <title>Chromosome and gene copy number variation allow major structural change between species and strains of Leishmania.</title>
        <authorList>
            <person name="Rogers M.B."/>
            <person name="Hilley J.D."/>
            <person name="Dickens N.J."/>
            <person name="Wilkes J."/>
            <person name="Bates P.A."/>
            <person name="Depledge D.P."/>
            <person name="Harris D."/>
            <person name="Her Y."/>
            <person name="Herzyk P."/>
            <person name="Imamura H."/>
            <person name="Otto T.D."/>
            <person name="Sanders M."/>
            <person name="Seeger K."/>
            <person name="Dujardin J.C."/>
            <person name="Berriman M."/>
            <person name="Smith D.F."/>
            <person name="Hertz-Fowler C."/>
            <person name="Mottram J.C."/>
        </authorList>
    </citation>
    <scope>NUCLEOTIDE SEQUENCE [LARGE SCALE GENOMIC DNA]</scope>
    <source>
        <strain evidence="3 4">MHOM/GT/2001/U1103</strain>
    </source>
</reference>
<dbReference type="RefSeq" id="XP_003872573.1">
    <property type="nucleotide sequence ID" value="XM_003872524.1"/>
</dbReference>
<evidence type="ECO:0000313" key="4">
    <source>
        <dbReference type="Proteomes" id="UP000007259"/>
    </source>
</evidence>
<dbReference type="AlphaFoldDB" id="E9AM89"/>
<accession>E9AM89</accession>
<feature type="region of interest" description="Disordered" evidence="2">
    <location>
        <begin position="127"/>
        <end position="157"/>
    </location>
</feature>